<proteinExistence type="predicted"/>
<evidence type="ECO:0000313" key="1">
    <source>
        <dbReference type="EMBL" id="KAF2297914.1"/>
    </source>
</evidence>
<dbReference type="AlphaFoldDB" id="A0A6A6LA80"/>
<sequence length="107" mass="11906">MVKSWYWVALDMLQPVDAPSTYASPVNKVNICKLPSGENLENALGMALANCWYFGGQLSSYVWSFIPGDGNRCTRFNKYCIGDVSEFAWIEEAPDNVASLLLFDVPS</sequence>
<name>A0A6A6LA80_HEVBR</name>
<keyword evidence="2" id="KW-1185">Reference proteome</keyword>
<accession>A0A6A6LA80</accession>
<gene>
    <name evidence="1" type="ORF">GH714_005356</name>
</gene>
<reference evidence="1 2" key="1">
    <citation type="journal article" date="2020" name="Mol. Plant">
        <title>The Chromosome-Based Rubber Tree Genome Provides New Insights into Spurge Genome Evolution and Rubber Biosynthesis.</title>
        <authorList>
            <person name="Liu J."/>
            <person name="Shi C."/>
            <person name="Shi C.C."/>
            <person name="Li W."/>
            <person name="Zhang Q.J."/>
            <person name="Zhang Y."/>
            <person name="Li K."/>
            <person name="Lu H.F."/>
            <person name="Shi C."/>
            <person name="Zhu S.T."/>
            <person name="Xiao Z.Y."/>
            <person name="Nan H."/>
            <person name="Yue Y."/>
            <person name="Zhu X.G."/>
            <person name="Wu Y."/>
            <person name="Hong X.N."/>
            <person name="Fan G.Y."/>
            <person name="Tong Y."/>
            <person name="Zhang D."/>
            <person name="Mao C.L."/>
            <person name="Liu Y.L."/>
            <person name="Hao S.J."/>
            <person name="Liu W.Q."/>
            <person name="Lv M.Q."/>
            <person name="Zhang H.B."/>
            <person name="Liu Y."/>
            <person name="Hu-Tang G.R."/>
            <person name="Wang J.P."/>
            <person name="Wang J.H."/>
            <person name="Sun Y.H."/>
            <person name="Ni S.B."/>
            <person name="Chen W.B."/>
            <person name="Zhang X.C."/>
            <person name="Jiao Y.N."/>
            <person name="Eichler E.E."/>
            <person name="Li G.H."/>
            <person name="Liu X."/>
            <person name="Gao L.Z."/>
        </authorList>
    </citation>
    <scope>NUCLEOTIDE SEQUENCE [LARGE SCALE GENOMIC DNA]</scope>
    <source>
        <strain evidence="2">cv. GT1</strain>
        <tissue evidence="1">Leaf</tissue>
    </source>
</reference>
<comment type="caution">
    <text evidence="1">The sequence shown here is derived from an EMBL/GenBank/DDBJ whole genome shotgun (WGS) entry which is preliminary data.</text>
</comment>
<dbReference type="Proteomes" id="UP000467840">
    <property type="component" value="Chromosome 1"/>
</dbReference>
<evidence type="ECO:0000313" key="2">
    <source>
        <dbReference type="Proteomes" id="UP000467840"/>
    </source>
</evidence>
<organism evidence="1 2">
    <name type="scientific">Hevea brasiliensis</name>
    <name type="common">Para rubber tree</name>
    <name type="synonym">Siphonia brasiliensis</name>
    <dbReference type="NCBI Taxonomy" id="3981"/>
    <lineage>
        <taxon>Eukaryota</taxon>
        <taxon>Viridiplantae</taxon>
        <taxon>Streptophyta</taxon>
        <taxon>Embryophyta</taxon>
        <taxon>Tracheophyta</taxon>
        <taxon>Spermatophyta</taxon>
        <taxon>Magnoliopsida</taxon>
        <taxon>eudicotyledons</taxon>
        <taxon>Gunneridae</taxon>
        <taxon>Pentapetalae</taxon>
        <taxon>rosids</taxon>
        <taxon>fabids</taxon>
        <taxon>Malpighiales</taxon>
        <taxon>Euphorbiaceae</taxon>
        <taxon>Crotonoideae</taxon>
        <taxon>Micrandreae</taxon>
        <taxon>Hevea</taxon>
    </lineage>
</organism>
<protein>
    <submittedName>
        <fullName evidence="1">Uncharacterized protein</fullName>
    </submittedName>
</protein>
<dbReference type="EMBL" id="JAAGAX010000011">
    <property type="protein sequence ID" value="KAF2297914.1"/>
    <property type="molecule type" value="Genomic_DNA"/>
</dbReference>